<keyword evidence="3" id="KW-1185">Reference proteome</keyword>
<dbReference type="GO" id="GO:0016810">
    <property type="term" value="F:hydrolase activity, acting on carbon-nitrogen (but not peptide) bonds"/>
    <property type="evidence" value="ECO:0007669"/>
    <property type="project" value="InterPro"/>
</dbReference>
<dbReference type="SUPFAM" id="SSF88713">
    <property type="entry name" value="Glycoside hydrolase/deacetylase"/>
    <property type="match status" value="1"/>
</dbReference>
<dbReference type="KEGG" id="kal:KALB_1849"/>
<evidence type="ECO:0000313" key="2">
    <source>
        <dbReference type="EMBL" id="AHH95220.1"/>
    </source>
</evidence>
<protein>
    <submittedName>
        <fullName evidence="2">Polysaccharide deacetylase</fullName>
    </submittedName>
</protein>
<dbReference type="PANTHER" id="PTHR47561">
    <property type="entry name" value="POLYSACCHARIDE DEACETYLASE FAMILY PROTEIN (AFU_ORTHOLOGUE AFUA_6G05030)"/>
    <property type="match status" value="1"/>
</dbReference>
<dbReference type="PANTHER" id="PTHR47561:SF1">
    <property type="entry name" value="POLYSACCHARIDE DEACETYLASE FAMILY PROTEIN (AFU_ORTHOLOGUE AFUA_6G05030)"/>
    <property type="match status" value="1"/>
</dbReference>
<dbReference type="InterPro" id="IPR011330">
    <property type="entry name" value="Glyco_hydro/deAcase_b/a-brl"/>
</dbReference>
<dbReference type="AlphaFoldDB" id="W5W361"/>
<dbReference type="HOGENOM" id="CLU_029940_1_1_11"/>
<dbReference type="InterPro" id="IPR002509">
    <property type="entry name" value="NODB_dom"/>
</dbReference>
<dbReference type="Pfam" id="PF01522">
    <property type="entry name" value="Polysacc_deac_1"/>
    <property type="match status" value="1"/>
</dbReference>
<dbReference type="eggNOG" id="COG0726">
    <property type="taxonomic scope" value="Bacteria"/>
</dbReference>
<dbReference type="EMBL" id="CP007155">
    <property type="protein sequence ID" value="AHH95220.1"/>
    <property type="molecule type" value="Genomic_DNA"/>
</dbReference>
<sequence length="320" mass="35620">MVTQPWEWDEPTWRGHVQRVRAGRSLKPESWPGGARVAVALSFDADHETIPLRDADLSPCRLSQGEYGSRTAVPRVLRLLAEHGIPATFFVPAVSGLLHPEDLRLFVDAGHEVALHGWIHERNTDLPPGVERELALRSADTLERLTGRRPVGLRTPSWDFSADTLSIVRELGLAYDSSLMADDEPYELLADGQPTGVVEIPVEWIRDDAPFFPRDPTRPNLAPRDVLRLWCDEFDGAHAEGGLFQLTMHPHVIGHRGRLVALRELIGHVLGHQDVWWASHPRRGGRLGQPLTWAGSRALMLRAVLAQSSQPLTTSPANTM</sequence>
<dbReference type="InterPro" id="IPR037950">
    <property type="entry name" value="PgdA-like"/>
</dbReference>
<gene>
    <name evidence="2" type="ORF">KALB_1849</name>
</gene>
<dbReference type="PATRIC" id="fig|1449976.3.peg.1846"/>
<proteinExistence type="predicted"/>
<dbReference type="STRING" id="1449976.KALB_1849"/>
<accession>W5W361</accession>
<dbReference type="Proteomes" id="UP000019225">
    <property type="component" value="Chromosome"/>
</dbReference>
<evidence type="ECO:0000313" key="3">
    <source>
        <dbReference type="Proteomes" id="UP000019225"/>
    </source>
</evidence>
<dbReference type="CDD" id="cd10938">
    <property type="entry name" value="CE4_HpPgdA_like"/>
    <property type="match status" value="1"/>
</dbReference>
<dbReference type="PROSITE" id="PS51677">
    <property type="entry name" value="NODB"/>
    <property type="match status" value="1"/>
</dbReference>
<evidence type="ECO:0000259" key="1">
    <source>
        <dbReference type="PROSITE" id="PS51677"/>
    </source>
</evidence>
<organism evidence="2 3">
    <name type="scientific">Kutzneria albida DSM 43870</name>
    <dbReference type="NCBI Taxonomy" id="1449976"/>
    <lineage>
        <taxon>Bacteria</taxon>
        <taxon>Bacillati</taxon>
        <taxon>Actinomycetota</taxon>
        <taxon>Actinomycetes</taxon>
        <taxon>Pseudonocardiales</taxon>
        <taxon>Pseudonocardiaceae</taxon>
        <taxon>Kutzneria</taxon>
    </lineage>
</organism>
<dbReference type="Gene3D" id="3.20.20.370">
    <property type="entry name" value="Glycoside hydrolase/deacetylase"/>
    <property type="match status" value="1"/>
</dbReference>
<feature type="domain" description="NodB homology" evidence="1">
    <location>
        <begin position="59"/>
        <end position="278"/>
    </location>
</feature>
<dbReference type="GO" id="GO:0005975">
    <property type="term" value="P:carbohydrate metabolic process"/>
    <property type="evidence" value="ECO:0007669"/>
    <property type="project" value="InterPro"/>
</dbReference>
<reference evidence="2 3" key="1">
    <citation type="journal article" date="2014" name="BMC Genomics">
        <title>Complete genome sequence of producer of the glycopeptide antibiotic Aculeximycin Kutzneria albida DSM 43870T, a representative of minor genus of Pseudonocardiaceae.</title>
        <authorList>
            <person name="Rebets Y."/>
            <person name="Tokovenko B."/>
            <person name="Lushchyk I."/>
            <person name="Ruckert C."/>
            <person name="Zaburannyi N."/>
            <person name="Bechthold A."/>
            <person name="Kalinowski J."/>
            <person name="Luzhetskyy A."/>
        </authorList>
    </citation>
    <scope>NUCLEOTIDE SEQUENCE [LARGE SCALE GENOMIC DNA]</scope>
    <source>
        <strain evidence="2">DSM 43870</strain>
    </source>
</reference>
<name>W5W361_9PSEU</name>